<protein>
    <submittedName>
        <fullName evidence="3">Uncharacterized protein</fullName>
    </submittedName>
</protein>
<dbReference type="InterPro" id="IPR050227">
    <property type="entry name" value="Rab"/>
</dbReference>
<dbReference type="Proteomes" id="UP001159428">
    <property type="component" value="Unassembled WGS sequence"/>
</dbReference>
<dbReference type="PRINTS" id="PR00449">
    <property type="entry name" value="RASTRNSFRMNG"/>
</dbReference>
<dbReference type="PROSITE" id="PS51421">
    <property type="entry name" value="RAS"/>
    <property type="match status" value="1"/>
</dbReference>
<evidence type="ECO:0000313" key="4">
    <source>
        <dbReference type="Proteomes" id="UP001159428"/>
    </source>
</evidence>
<dbReference type="SMART" id="SM00174">
    <property type="entry name" value="RHO"/>
    <property type="match status" value="1"/>
</dbReference>
<dbReference type="PANTHER" id="PTHR47977">
    <property type="entry name" value="RAS-RELATED PROTEIN RAB"/>
    <property type="match status" value="1"/>
</dbReference>
<dbReference type="AlphaFoldDB" id="A0AAU9W2S7"/>
<proteinExistence type="predicted"/>
<comment type="caution">
    <text evidence="3">The sequence shown here is derived from an EMBL/GenBank/DDBJ whole genome shotgun (WGS) entry which is preliminary data.</text>
</comment>
<dbReference type="Gene3D" id="3.40.50.300">
    <property type="entry name" value="P-loop containing nucleotide triphosphate hydrolases"/>
    <property type="match status" value="1"/>
</dbReference>
<keyword evidence="1" id="KW-0547">Nucleotide-binding</keyword>
<keyword evidence="4" id="KW-1185">Reference proteome</keyword>
<dbReference type="PROSITE" id="PS51419">
    <property type="entry name" value="RAB"/>
    <property type="match status" value="1"/>
</dbReference>
<keyword evidence="2" id="KW-0342">GTP-binding</keyword>
<dbReference type="SUPFAM" id="SSF52540">
    <property type="entry name" value="P-loop containing nucleoside triphosphate hydrolases"/>
    <property type="match status" value="1"/>
</dbReference>
<evidence type="ECO:0000256" key="2">
    <source>
        <dbReference type="ARBA" id="ARBA00023134"/>
    </source>
</evidence>
<dbReference type="GO" id="GO:0003924">
    <property type="term" value="F:GTPase activity"/>
    <property type="evidence" value="ECO:0007669"/>
    <property type="project" value="InterPro"/>
</dbReference>
<dbReference type="FunFam" id="3.40.50.300:FF:001329">
    <property type="entry name" value="Small GTP-binding protein, putative"/>
    <property type="match status" value="1"/>
</dbReference>
<dbReference type="Pfam" id="PF00071">
    <property type="entry name" value="Ras"/>
    <property type="match status" value="1"/>
</dbReference>
<sequence>MAEGGSEELDVYKVALCGESGVGKTSIFHRVLGNGFKKNTLEFKHLPESKIEVQVKEKTIIIHLWDTAGMERHKALTRPHYQGSHAVLLVYDCDETESLNQIETYYKDAKKHTNGAAMVLVRNKIDKECCSVEKEDAEKILCNHIEKGFPHCKFQHKAETSAKADTGIRELIQSVAEYLVQNAEPSNLQNPLQNEFEKVKLRNTKQNPAPSSRCC</sequence>
<dbReference type="InterPro" id="IPR005225">
    <property type="entry name" value="Small_GTP-bd"/>
</dbReference>
<evidence type="ECO:0000256" key="1">
    <source>
        <dbReference type="ARBA" id="ARBA00022741"/>
    </source>
</evidence>
<name>A0AAU9W2S7_9CNID</name>
<dbReference type="InterPro" id="IPR001806">
    <property type="entry name" value="Small_GTPase"/>
</dbReference>
<dbReference type="SMART" id="SM00175">
    <property type="entry name" value="RAB"/>
    <property type="match status" value="1"/>
</dbReference>
<dbReference type="SMART" id="SM00173">
    <property type="entry name" value="RAS"/>
    <property type="match status" value="1"/>
</dbReference>
<accession>A0AAU9W2S7</accession>
<dbReference type="CDD" id="cd00154">
    <property type="entry name" value="Rab"/>
    <property type="match status" value="1"/>
</dbReference>
<organism evidence="3 4">
    <name type="scientific">Pocillopora meandrina</name>
    <dbReference type="NCBI Taxonomy" id="46732"/>
    <lineage>
        <taxon>Eukaryota</taxon>
        <taxon>Metazoa</taxon>
        <taxon>Cnidaria</taxon>
        <taxon>Anthozoa</taxon>
        <taxon>Hexacorallia</taxon>
        <taxon>Scleractinia</taxon>
        <taxon>Astrocoeniina</taxon>
        <taxon>Pocilloporidae</taxon>
        <taxon>Pocillopora</taxon>
    </lineage>
</organism>
<evidence type="ECO:0000313" key="3">
    <source>
        <dbReference type="EMBL" id="CAH3042253.1"/>
    </source>
</evidence>
<dbReference type="GO" id="GO:0005525">
    <property type="term" value="F:GTP binding"/>
    <property type="evidence" value="ECO:0007669"/>
    <property type="project" value="UniProtKB-KW"/>
</dbReference>
<dbReference type="NCBIfam" id="TIGR00231">
    <property type="entry name" value="small_GTP"/>
    <property type="match status" value="1"/>
</dbReference>
<gene>
    <name evidence="3" type="ORF">PMEA_00028720</name>
</gene>
<dbReference type="InterPro" id="IPR027417">
    <property type="entry name" value="P-loop_NTPase"/>
</dbReference>
<dbReference type="EMBL" id="CALNXJ010000006">
    <property type="protein sequence ID" value="CAH3042253.1"/>
    <property type="molecule type" value="Genomic_DNA"/>
</dbReference>
<reference evidence="3 4" key="1">
    <citation type="submission" date="2022-05" db="EMBL/GenBank/DDBJ databases">
        <authorList>
            <consortium name="Genoscope - CEA"/>
            <person name="William W."/>
        </authorList>
    </citation>
    <scope>NUCLEOTIDE SEQUENCE [LARGE SCALE GENOMIC DNA]</scope>
</reference>